<dbReference type="InterPro" id="IPR019734">
    <property type="entry name" value="TPR_rpt"/>
</dbReference>
<dbReference type="Pfam" id="PF18801">
    <property type="entry name" value="RapH_N"/>
    <property type="match status" value="1"/>
</dbReference>
<keyword evidence="2" id="KW-0963">Cytoplasm</keyword>
<evidence type="ECO:0000256" key="4">
    <source>
        <dbReference type="ARBA" id="ARBA00022803"/>
    </source>
</evidence>
<dbReference type="InterPro" id="IPR011990">
    <property type="entry name" value="TPR-like_helical_dom_sf"/>
</dbReference>
<dbReference type="Pfam" id="PF13424">
    <property type="entry name" value="TPR_12"/>
    <property type="match status" value="1"/>
</dbReference>
<dbReference type="GO" id="GO:0005737">
    <property type="term" value="C:cytoplasm"/>
    <property type="evidence" value="ECO:0007669"/>
    <property type="project" value="UniProtKB-SubCell"/>
</dbReference>
<proteinExistence type="inferred from homology"/>
<reference evidence="7 8" key="1">
    <citation type="submission" date="2012-09" db="EMBL/GenBank/DDBJ databases">
        <title>Genome Sequence of Bacillus sp. DW5-4.</title>
        <authorList>
            <person name="Lai Q."/>
            <person name="Liu Y."/>
            <person name="Shao Z."/>
        </authorList>
    </citation>
    <scope>NUCLEOTIDE SEQUENCE [LARGE SCALE GENOMIC DNA]</scope>
    <source>
        <strain evidence="7 8">DW5-4</strain>
    </source>
</reference>
<comment type="subcellular location">
    <subcellularLocation>
        <location evidence="1">Cytoplasm</location>
    </subcellularLocation>
</comment>
<evidence type="ECO:0000256" key="3">
    <source>
        <dbReference type="ARBA" id="ARBA00022737"/>
    </source>
</evidence>
<feature type="repeat" description="TPR" evidence="6">
    <location>
        <begin position="220"/>
        <end position="253"/>
    </location>
</feature>
<dbReference type="PANTHER" id="PTHR46630">
    <property type="entry name" value="TETRATRICOPEPTIDE REPEAT PROTEIN 29"/>
    <property type="match status" value="1"/>
</dbReference>
<dbReference type="eggNOG" id="COG0457">
    <property type="taxonomic scope" value="Bacteria"/>
</dbReference>
<dbReference type="SMART" id="SM00028">
    <property type="entry name" value="TPR"/>
    <property type="match status" value="4"/>
</dbReference>
<dbReference type="OrthoDB" id="2893521at2"/>
<dbReference type="EMBL" id="JOTP01000005">
    <property type="protein sequence ID" value="KEP27219.1"/>
    <property type="molecule type" value="Genomic_DNA"/>
</dbReference>
<dbReference type="Proteomes" id="UP000028091">
    <property type="component" value="Unassembled WGS sequence"/>
</dbReference>
<sequence length="420" mass="49403">MKLKLSSPQVGIKINEWYRQICGFHVMKAEKLKAEIEQEILEMEQDQNLLLFYQLMDFRHKVMLEYFEPAKKASNDEEIKNLLETIEHSQTKLTDMLEYYVHFFTGMFEFEQRNHLSAIAYYRSAEKKLNLISDDIERAEFYFKLAEIYYHMKQTHFSMHYALQALDTYSAYRTYTLRIIHCEFVIGANYDDLKCYEHALPYFKNALKRARSIGNPRVIGSALFNLGNCYYQMNDLPAASRYLKDSLEVFEKENLTHLNRSLDPLFMLTQILFKQKKIEESLSLYQKGIMKACELEDEIYICKFQFLKALYVDAEIKIIDDTLDLLEDKRLYPDIEELALDAAHYYNELGLFEVSTRFYERKIQAISKIQNGGHLYENEFDSSFIGSNCRIIGHESAAIGREPYGASGQTPYNSGDYRIS</sequence>
<dbReference type="PANTHER" id="PTHR46630:SF1">
    <property type="entry name" value="TETRATRICOPEPTIDE REPEAT PROTEIN 29"/>
    <property type="match status" value="1"/>
</dbReference>
<evidence type="ECO:0000256" key="2">
    <source>
        <dbReference type="ARBA" id="ARBA00022490"/>
    </source>
</evidence>
<comment type="similarity">
    <text evidence="5">Belongs to the Rap family.</text>
</comment>
<evidence type="ECO:0000256" key="6">
    <source>
        <dbReference type="PROSITE-ProRule" id="PRU00339"/>
    </source>
</evidence>
<evidence type="ECO:0000256" key="5">
    <source>
        <dbReference type="ARBA" id="ARBA00038253"/>
    </source>
</evidence>
<comment type="caution">
    <text evidence="7">The sequence shown here is derived from an EMBL/GenBank/DDBJ whole genome shotgun (WGS) entry which is preliminary data.</text>
</comment>
<organism evidence="7 8">
    <name type="scientific">Bacillus zhangzhouensis</name>
    <dbReference type="NCBI Taxonomy" id="1178540"/>
    <lineage>
        <taxon>Bacteria</taxon>
        <taxon>Bacillati</taxon>
        <taxon>Bacillota</taxon>
        <taxon>Bacilli</taxon>
        <taxon>Bacillales</taxon>
        <taxon>Bacillaceae</taxon>
        <taxon>Bacillus</taxon>
    </lineage>
</organism>
<protein>
    <submittedName>
        <fullName evidence="7">Aspartate phosphatase</fullName>
    </submittedName>
</protein>
<keyword evidence="8" id="KW-1185">Reference proteome</keyword>
<name>A0A081LD93_9BACI</name>
<evidence type="ECO:0000256" key="1">
    <source>
        <dbReference type="ARBA" id="ARBA00004496"/>
    </source>
</evidence>
<accession>A0A081LD93</accession>
<evidence type="ECO:0000313" key="7">
    <source>
        <dbReference type="EMBL" id="KEP27219.1"/>
    </source>
</evidence>
<dbReference type="SUPFAM" id="SSF48452">
    <property type="entry name" value="TPR-like"/>
    <property type="match status" value="1"/>
</dbReference>
<dbReference type="AlphaFoldDB" id="A0A081LD93"/>
<evidence type="ECO:0000313" key="8">
    <source>
        <dbReference type="Proteomes" id="UP000028091"/>
    </source>
</evidence>
<keyword evidence="4 6" id="KW-0802">TPR repeat</keyword>
<dbReference type="InterPro" id="IPR051476">
    <property type="entry name" value="Bac_ResReg_Asp_Phosphatase"/>
</dbReference>
<keyword evidence="3" id="KW-0677">Repeat</keyword>
<dbReference type="PROSITE" id="PS50005">
    <property type="entry name" value="TPR"/>
    <property type="match status" value="1"/>
</dbReference>
<gene>
    <name evidence="7" type="ORF">BA70_16200</name>
</gene>
<dbReference type="Gene3D" id="1.25.40.10">
    <property type="entry name" value="Tetratricopeptide repeat domain"/>
    <property type="match status" value="1"/>
</dbReference>